<dbReference type="GO" id="GO:0015097">
    <property type="term" value="F:mercury ion transmembrane transporter activity"/>
    <property type="evidence" value="ECO:0007669"/>
    <property type="project" value="InterPro"/>
</dbReference>
<dbReference type="eggNOG" id="COG2608">
    <property type="taxonomic scope" value="Bacteria"/>
</dbReference>
<evidence type="ECO:0000256" key="8">
    <source>
        <dbReference type="ARBA" id="ARBA00022692"/>
    </source>
</evidence>
<dbReference type="RefSeq" id="WP_027069599.1">
    <property type="nucleotide sequence ID" value="NZ_AUHT01000006.1"/>
</dbReference>
<evidence type="ECO:0000256" key="7">
    <source>
        <dbReference type="ARBA" id="ARBA00022519"/>
    </source>
</evidence>
<sequence length="118" mass="12854">MSRARPKSPVTALVGAGLATVGASVCCVVPLVLVLMGISGAWISILTALDPLRPWFSAVAVLSLAVAFWMVYRPTAPCTVDGSCIDPSIVRRRRRWLWLATAIIALLLLFPYYIVWIL</sequence>
<keyword evidence="12 15" id="KW-0472">Membrane</keyword>
<dbReference type="EMBL" id="AVBH01000001">
    <property type="protein sequence ID" value="KGO99871.1"/>
    <property type="molecule type" value="Genomic_DNA"/>
</dbReference>
<dbReference type="GO" id="GO:0046872">
    <property type="term" value="F:metal ion binding"/>
    <property type="evidence" value="ECO:0007669"/>
    <property type="project" value="UniProtKB-KW"/>
</dbReference>
<evidence type="ECO:0000256" key="15">
    <source>
        <dbReference type="SAM" id="Phobius"/>
    </source>
</evidence>
<dbReference type="GO" id="GO:0005886">
    <property type="term" value="C:plasma membrane"/>
    <property type="evidence" value="ECO:0007669"/>
    <property type="project" value="UniProtKB-SubCell"/>
</dbReference>
<evidence type="ECO:0000256" key="5">
    <source>
        <dbReference type="ARBA" id="ARBA00022466"/>
    </source>
</evidence>
<accession>A0A0A0MC83</accession>
<evidence type="ECO:0000256" key="10">
    <source>
        <dbReference type="ARBA" id="ARBA00022914"/>
    </source>
</evidence>
<dbReference type="AlphaFoldDB" id="A0A0A0MC83"/>
<protein>
    <recommendedName>
        <fullName evidence="3">Mercuric transport protein MerT</fullName>
    </recommendedName>
    <alternativeName>
        <fullName evidence="13">Mercury ion transport protein</fullName>
    </alternativeName>
</protein>
<feature type="transmembrane region" description="Helical" evidence="15">
    <location>
        <begin position="12"/>
        <end position="43"/>
    </location>
</feature>
<dbReference type="InterPro" id="IPR003457">
    <property type="entry name" value="Transprt_MerT"/>
</dbReference>
<keyword evidence="7" id="KW-0997">Cell inner membrane</keyword>
<evidence type="ECO:0000256" key="1">
    <source>
        <dbReference type="ARBA" id="ARBA00004429"/>
    </source>
</evidence>
<keyword evidence="8 15" id="KW-0812">Transmembrane</keyword>
<comment type="caution">
    <text evidence="16">The sequence shown here is derived from an EMBL/GenBank/DDBJ whole genome shotgun (WGS) entry which is preliminary data.</text>
</comment>
<evidence type="ECO:0000256" key="4">
    <source>
        <dbReference type="ARBA" id="ARBA00022448"/>
    </source>
</evidence>
<comment type="function">
    <text evidence="14">Involved in mercury resistance. Probably transfers a mercuric ion from the periplasmic Hg(2+)-binding protein MerP to the cytoplasmic mercuric reductase MerA.</text>
</comment>
<organism evidence="16 17">
    <name type="scientific">Lysobacter defluvii IMMIB APB-9 = DSM 18482</name>
    <dbReference type="NCBI Taxonomy" id="1385515"/>
    <lineage>
        <taxon>Bacteria</taxon>
        <taxon>Pseudomonadati</taxon>
        <taxon>Pseudomonadota</taxon>
        <taxon>Gammaproteobacteria</taxon>
        <taxon>Lysobacterales</taxon>
        <taxon>Lysobacteraceae</taxon>
        <taxon>Novilysobacter</taxon>
    </lineage>
</organism>
<dbReference type="Pfam" id="PF02411">
    <property type="entry name" value="MerT"/>
    <property type="match status" value="1"/>
</dbReference>
<comment type="subcellular location">
    <subcellularLocation>
        <location evidence="1">Cell inner membrane</location>
        <topology evidence="1">Multi-pass membrane protein</topology>
    </subcellularLocation>
</comment>
<evidence type="ECO:0000256" key="2">
    <source>
        <dbReference type="ARBA" id="ARBA00008224"/>
    </source>
</evidence>
<dbReference type="Proteomes" id="UP000030003">
    <property type="component" value="Unassembled WGS sequence"/>
</dbReference>
<evidence type="ECO:0000313" key="16">
    <source>
        <dbReference type="EMBL" id="KGO99871.1"/>
    </source>
</evidence>
<evidence type="ECO:0000256" key="14">
    <source>
        <dbReference type="ARBA" id="ARBA00045720"/>
    </source>
</evidence>
<comment type="similarity">
    <text evidence="2">Belongs to the MerT family.</text>
</comment>
<evidence type="ECO:0000256" key="11">
    <source>
        <dbReference type="ARBA" id="ARBA00022989"/>
    </source>
</evidence>
<proteinExistence type="inferred from homology"/>
<evidence type="ECO:0000256" key="9">
    <source>
        <dbReference type="ARBA" id="ARBA00022723"/>
    </source>
</evidence>
<gene>
    <name evidence="16" type="ORF">N791_00120</name>
</gene>
<keyword evidence="5" id="KW-0475">Mercuric resistance</keyword>
<evidence type="ECO:0000256" key="6">
    <source>
        <dbReference type="ARBA" id="ARBA00022475"/>
    </source>
</evidence>
<evidence type="ECO:0000256" key="13">
    <source>
        <dbReference type="ARBA" id="ARBA00030934"/>
    </source>
</evidence>
<reference evidence="16 17" key="1">
    <citation type="submission" date="2013-08" db="EMBL/GenBank/DDBJ databases">
        <title>Genomic analysis of Lysobacter defluvii.</title>
        <authorList>
            <person name="Wang Q."/>
            <person name="Wang G."/>
        </authorList>
    </citation>
    <scope>NUCLEOTIDE SEQUENCE [LARGE SCALE GENOMIC DNA]</scope>
    <source>
        <strain evidence="16 17">IMMIB APB-9</strain>
    </source>
</reference>
<keyword evidence="9" id="KW-0479">Metal-binding</keyword>
<keyword evidence="4" id="KW-0813">Transport</keyword>
<keyword evidence="6" id="KW-1003">Cell membrane</keyword>
<feature type="transmembrane region" description="Helical" evidence="15">
    <location>
        <begin position="96"/>
        <end position="115"/>
    </location>
</feature>
<evidence type="ECO:0000313" key="17">
    <source>
        <dbReference type="Proteomes" id="UP000030003"/>
    </source>
</evidence>
<keyword evidence="11 15" id="KW-1133">Transmembrane helix</keyword>
<keyword evidence="17" id="KW-1185">Reference proteome</keyword>
<evidence type="ECO:0000256" key="12">
    <source>
        <dbReference type="ARBA" id="ARBA00023136"/>
    </source>
</evidence>
<feature type="transmembrane region" description="Helical" evidence="15">
    <location>
        <begin position="55"/>
        <end position="72"/>
    </location>
</feature>
<keyword evidence="10" id="KW-0476">Mercury</keyword>
<evidence type="ECO:0000256" key="3">
    <source>
        <dbReference type="ARBA" id="ARBA00017053"/>
    </source>
</evidence>
<name>A0A0A0MC83_9GAMM</name>